<gene>
    <name evidence="4" type="ORF">Baya_11800</name>
</gene>
<keyword evidence="2" id="KW-0472">Membrane</keyword>
<keyword evidence="2" id="KW-0812">Transmembrane</keyword>
<dbReference type="InterPro" id="IPR027272">
    <property type="entry name" value="Piezo"/>
</dbReference>
<dbReference type="AlphaFoldDB" id="A0A556V194"/>
<name>A0A556V194_BAGYA</name>
<dbReference type="OrthoDB" id="8954654at2759"/>
<feature type="compositionally biased region" description="Acidic residues" evidence="1">
    <location>
        <begin position="186"/>
        <end position="217"/>
    </location>
</feature>
<feature type="region of interest" description="Disordered" evidence="1">
    <location>
        <begin position="186"/>
        <end position="219"/>
    </location>
</feature>
<feature type="transmembrane region" description="Helical" evidence="2">
    <location>
        <begin position="265"/>
        <end position="284"/>
    </location>
</feature>
<dbReference type="Pfam" id="PF24871">
    <property type="entry name" value="Piezo_TM1-24"/>
    <property type="match status" value="1"/>
</dbReference>
<feature type="transmembrane region" description="Helical" evidence="2">
    <location>
        <begin position="360"/>
        <end position="381"/>
    </location>
</feature>
<dbReference type="PANTHER" id="PTHR47049:SF6">
    <property type="entry name" value="PIEZO-TYPE MECHANOSENSITIVE ION CHANNEL COMPONENT"/>
    <property type="match status" value="1"/>
</dbReference>
<feature type="domain" description="Piezo TM1-24" evidence="3">
    <location>
        <begin position="26"/>
        <end position="522"/>
    </location>
</feature>
<feature type="transmembrane region" description="Helical" evidence="2">
    <location>
        <begin position="239"/>
        <end position="259"/>
    </location>
</feature>
<evidence type="ECO:0000259" key="3">
    <source>
        <dbReference type="Pfam" id="PF24871"/>
    </source>
</evidence>
<feature type="transmembrane region" description="Helical" evidence="2">
    <location>
        <begin position="30"/>
        <end position="47"/>
    </location>
</feature>
<sequence length="526" mass="60041">MASEVVCGLIFRLLLPFCLAAACFFRYNWLSFVYLIYLLLIPLFPEPSSTTMQSHTGRLLKSLCFTSVTFLLFHIIYQITVNSLLARNNIDPGFNCSVWEKSIRQIGFESVIGADVGNGIRVFLPDIGMFMAGLGTWLVCRSLQKKRSLEEMGQYNQDFDAKELEENDEKRILDDEEGDEMLYDEDFDAEDEAEETDDGLLEDEQEEEEEEEEEEEVKESAKMKVLRIVAGVASKVKDIIGNLITTAGKVVVTILLGLTGMMLPSLTSAVYFFIFLALCTWWSFCQTFDTLLFSCLCVLMAIYCAGHLIVLYLYQFQFLQDSIPPDDSYIRLFGISPIIRTSCSSTWKLIVYPNLNWHHFVNPIMLLVLYYTLATLIRLWLQDPALTENVEEEVTEDDEPPSAEKRRHLWWTTRKKTEEKNVVLVNSNGTSFGYVPTINAENGPLTLDHFSTPKYKVDQSNNIEDQKDGEVYEVVDMPPEEEEELKESEENEQSAVPAGLVKVFHFVMKQSYVCALIAMMVSSSIH</sequence>
<evidence type="ECO:0000313" key="4">
    <source>
        <dbReference type="EMBL" id="TSR27765.1"/>
    </source>
</evidence>
<protein>
    <submittedName>
        <fullName evidence="4">Piezo-type mechanosensitive ion channel component 2</fullName>
    </submittedName>
</protein>
<feature type="transmembrane region" description="Helical" evidence="2">
    <location>
        <begin position="291"/>
        <end position="314"/>
    </location>
</feature>
<evidence type="ECO:0000256" key="2">
    <source>
        <dbReference type="SAM" id="Phobius"/>
    </source>
</evidence>
<proteinExistence type="predicted"/>
<evidence type="ECO:0000256" key="1">
    <source>
        <dbReference type="SAM" id="MobiDB-lite"/>
    </source>
</evidence>
<keyword evidence="5" id="KW-1185">Reference proteome</keyword>
<dbReference type="GO" id="GO:0008381">
    <property type="term" value="F:mechanosensitive monoatomic ion channel activity"/>
    <property type="evidence" value="ECO:0007669"/>
    <property type="project" value="InterPro"/>
</dbReference>
<dbReference type="Proteomes" id="UP000319801">
    <property type="component" value="Unassembled WGS sequence"/>
</dbReference>
<dbReference type="GO" id="GO:0016020">
    <property type="term" value="C:membrane"/>
    <property type="evidence" value="ECO:0007669"/>
    <property type="project" value="InterPro"/>
</dbReference>
<evidence type="ECO:0000313" key="5">
    <source>
        <dbReference type="Proteomes" id="UP000319801"/>
    </source>
</evidence>
<keyword evidence="2" id="KW-1133">Transmembrane helix</keyword>
<reference evidence="4 5" key="1">
    <citation type="journal article" date="2019" name="Genome Biol. Evol.">
        <title>Whole-Genome Sequencing of the Giant Devil Catfish, Bagarius yarrelli.</title>
        <authorList>
            <person name="Jiang W."/>
            <person name="Lv Y."/>
            <person name="Cheng L."/>
            <person name="Yang K."/>
            <person name="Chao B."/>
            <person name="Wang X."/>
            <person name="Li Y."/>
            <person name="Pan X."/>
            <person name="You X."/>
            <person name="Zhang Y."/>
            <person name="Yang J."/>
            <person name="Li J."/>
            <person name="Zhang X."/>
            <person name="Liu S."/>
            <person name="Sun C."/>
            <person name="Yang J."/>
            <person name="Shi Q."/>
        </authorList>
    </citation>
    <scope>NUCLEOTIDE SEQUENCE [LARGE SCALE GENOMIC DNA]</scope>
    <source>
        <strain evidence="4">JWS20170419001</strain>
        <tissue evidence="4">Muscle</tissue>
    </source>
</reference>
<feature type="transmembrane region" description="Helical" evidence="2">
    <location>
        <begin position="122"/>
        <end position="140"/>
    </location>
</feature>
<accession>A0A556V194</accession>
<dbReference type="InterPro" id="IPR056769">
    <property type="entry name" value="Piezo_TM1-24"/>
</dbReference>
<dbReference type="PANTHER" id="PTHR47049">
    <property type="entry name" value="PIEZO-TYPE MECHANOSENSITIVE ION CHANNEL HOMOLOG"/>
    <property type="match status" value="1"/>
</dbReference>
<comment type="caution">
    <text evidence="4">The sequence shown here is derived from an EMBL/GenBank/DDBJ whole genome shotgun (WGS) entry which is preliminary data.</text>
</comment>
<feature type="transmembrane region" description="Helical" evidence="2">
    <location>
        <begin position="59"/>
        <end position="79"/>
    </location>
</feature>
<organism evidence="4 5">
    <name type="scientific">Bagarius yarrelli</name>
    <name type="common">Goonch</name>
    <name type="synonym">Bagrus yarrelli</name>
    <dbReference type="NCBI Taxonomy" id="175774"/>
    <lineage>
        <taxon>Eukaryota</taxon>
        <taxon>Metazoa</taxon>
        <taxon>Chordata</taxon>
        <taxon>Craniata</taxon>
        <taxon>Vertebrata</taxon>
        <taxon>Euteleostomi</taxon>
        <taxon>Actinopterygii</taxon>
        <taxon>Neopterygii</taxon>
        <taxon>Teleostei</taxon>
        <taxon>Ostariophysi</taxon>
        <taxon>Siluriformes</taxon>
        <taxon>Sisoridae</taxon>
        <taxon>Sisorinae</taxon>
        <taxon>Bagarius</taxon>
    </lineage>
</organism>
<dbReference type="EMBL" id="VCAZ01000092">
    <property type="protein sequence ID" value="TSR27765.1"/>
    <property type="molecule type" value="Genomic_DNA"/>
</dbReference>